<dbReference type="Gene3D" id="2.30.30.30">
    <property type="match status" value="1"/>
</dbReference>
<name>K2BCE3_9BACT</name>
<gene>
    <name evidence="4" type="ORF">ACD_49C00040G0009</name>
</gene>
<evidence type="ECO:0008006" key="5">
    <source>
        <dbReference type="Google" id="ProtNLM"/>
    </source>
</evidence>
<dbReference type="Pfam" id="PF08207">
    <property type="entry name" value="EFP_N"/>
    <property type="match status" value="1"/>
</dbReference>
<dbReference type="InterPro" id="IPR008991">
    <property type="entry name" value="Translation_prot_SH3-like_sf"/>
</dbReference>
<comment type="caution">
    <text evidence="4">The sequence shown here is derived from an EMBL/GenBank/DDBJ whole genome shotgun (WGS) entry which is preliminary data.</text>
</comment>
<evidence type="ECO:0000259" key="2">
    <source>
        <dbReference type="SMART" id="SM00841"/>
    </source>
</evidence>
<dbReference type="InterPro" id="IPR015365">
    <property type="entry name" value="Elong-fact-P_C"/>
</dbReference>
<dbReference type="SMART" id="SM00841">
    <property type="entry name" value="Elong-fact-P_C"/>
    <property type="match status" value="1"/>
</dbReference>
<dbReference type="SUPFAM" id="SSF50104">
    <property type="entry name" value="Translation proteins SH3-like domain"/>
    <property type="match status" value="1"/>
</dbReference>
<dbReference type="Pfam" id="PF09285">
    <property type="entry name" value="Elong-fact-P_C"/>
    <property type="match status" value="1"/>
</dbReference>
<dbReference type="PIRSF" id="PIRSF005901">
    <property type="entry name" value="EF-P"/>
    <property type="match status" value="1"/>
</dbReference>
<evidence type="ECO:0000313" key="4">
    <source>
        <dbReference type="EMBL" id="EKD66463.1"/>
    </source>
</evidence>
<dbReference type="InterPro" id="IPR012340">
    <property type="entry name" value="NA-bd_OB-fold"/>
</dbReference>
<feature type="domain" description="Elongation factor P C-terminal" evidence="2">
    <location>
        <begin position="129"/>
        <end position="184"/>
    </location>
</feature>
<dbReference type="InterPro" id="IPR020599">
    <property type="entry name" value="Transl_elong_fac_P/YeiP"/>
</dbReference>
<proteinExistence type="inferred from homology"/>
<dbReference type="EMBL" id="AMFJ01021626">
    <property type="protein sequence ID" value="EKD66463.1"/>
    <property type="molecule type" value="Genomic_DNA"/>
</dbReference>
<dbReference type="PANTHER" id="PTHR30053">
    <property type="entry name" value="ELONGATION FACTOR P"/>
    <property type="match status" value="1"/>
</dbReference>
<protein>
    <recommendedName>
        <fullName evidence="5">Elongation factor P</fullName>
    </recommendedName>
</protein>
<dbReference type="Pfam" id="PF01132">
    <property type="entry name" value="EFP"/>
    <property type="match status" value="1"/>
</dbReference>
<accession>K2BCE3</accession>
<dbReference type="Gene3D" id="2.40.50.140">
    <property type="entry name" value="Nucleic acid-binding proteins"/>
    <property type="match status" value="2"/>
</dbReference>
<reference evidence="4" key="1">
    <citation type="journal article" date="2012" name="Science">
        <title>Fermentation, hydrogen, and sulfur metabolism in multiple uncultivated bacterial phyla.</title>
        <authorList>
            <person name="Wrighton K.C."/>
            <person name="Thomas B.C."/>
            <person name="Sharon I."/>
            <person name="Miller C.S."/>
            <person name="Castelle C.J."/>
            <person name="VerBerkmoes N.C."/>
            <person name="Wilkins M.J."/>
            <person name="Hettich R.L."/>
            <person name="Lipton M.S."/>
            <person name="Williams K.H."/>
            <person name="Long P.E."/>
            <person name="Banfield J.F."/>
        </authorList>
    </citation>
    <scope>NUCLEOTIDE SEQUENCE [LARGE SCALE GENOMIC DNA]</scope>
</reference>
<evidence type="ECO:0000259" key="3">
    <source>
        <dbReference type="SMART" id="SM01185"/>
    </source>
</evidence>
<feature type="domain" description="Translation elongation factor P/YeiP central" evidence="3">
    <location>
        <begin position="67"/>
        <end position="121"/>
    </location>
</feature>
<dbReference type="InterPro" id="IPR014722">
    <property type="entry name" value="Rib_uL2_dom2"/>
</dbReference>
<organism evidence="4">
    <name type="scientific">uncultured bacterium</name>
    <name type="common">gcode 4</name>
    <dbReference type="NCBI Taxonomy" id="1234023"/>
    <lineage>
        <taxon>Bacteria</taxon>
        <taxon>environmental samples</taxon>
    </lineage>
</organism>
<dbReference type="GO" id="GO:0005829">
    <property type="term" value="C:cytosol"/>
    <property type="evidence" value="ECO:0007669"/>
    <property type="project" value="UniProtKB-ARBA"/>
</dbReference>
<evidence type="ECO:0000256" key="1">
    <source>
        <dbReference type="ARBA" id="ARBA00009479"/>
    </source>
</evidence>
<sequence length="185" mass="21895">MASMDDVKIWKKLLIDGIPFEVIKAEHLKVAMWKWMEKTILKNLLNWTTMQKTFREVDKVEAAEITYANAEFLYKDEEGCNFMNMDNYEQFNLWDEVIQDNKYFLSEWDKVIVQIFNERPINIQVEPAVVLTVIDTPPGEKWDTATGWKKPATLSSWLVVPVPLFVKIWDKLKIDTRTKEYLSRV</sequence>
<dbReference type="InterPro" id="IPR013185">
    <property type="entry name" value="Transl_elong_KOW-like"/>
</dbReference>
<dbReference type="AlphaFoldDB" id="K2BCE3"/>
<dbReference type="SUPFAM" id="SSF50249">
    <property type="entry name" value="Nucleic acid-binding proteins"/>
    <property type="match status" value="2"/>
</dbReference>
<dbReference type="GO" id="GO:0003746">
    <property type="term" value="F:translation elongation factor activity"/>
    <property type="evidence" value="ECO:0007669"/>
    <property type="project" value="InterPro"/>
</dbReference>
<dbReference type="FunFam" id="2.40.50.140:FF:000004">
    <property type="entry name" value="Elongation factor P"/>
    <property type="match status" value="1"/>
</dbReference>
<comment type="similarity">
    <text evidence="1">Belongs to the elongation factor P family.</text>
</comment>
<dbReference type="SMART" id="SM01185">
    <property type="entry name" value="EFP"/>
    <property type="match status" value="1"/>
</dbReference>
<dbReference type="CDD" id="cd05794">
    <property type="entry name" value="S1_EF-P_repeat_2"/>
    <property type="match status" value="1"/>
</dbReference>
<dbReference type="GO" id="GO:0043043">
    <property type="term" value="P:peptide biosynthetic process"/>
    <property type="evidence" value="ECO:0007669"/>
    <property type="project" value="InterPro"/>
</dbReference>
<dbReference type="NCBIfam" id="NF001810">
    <property type="entry name" value="PRK00529.1"/>
    <property type="match status" value="1"/>
</dbReference>
<dbReference type="PANTHER" id="PTHR30053:SF12">
    <property type="entry name" value="ELONGATION FACTOR P (EF-P) FAMILY PROTEIN"/>
    <property type="match status" value="1"/>
</dbReference>
<dbReference type="InterPro" id="IPR001059">
    <property type="entry name" value="Transl_elong_P/YeiP_cen"/>
</dbReference>